<dbReference type="RefSeq" id="WP_317705205.1">
    <property type="nucleotide sequence ID" value="NZ_AP024714.1"/>
</dbReference>
<reference evidence="2" key="1">
    <citation type="journal article" date="2024" name="Int. J. Syst. Evol. Microbiol.">
        <title>Methylomarinovum tepidoasis sp. nov., a moderately thermophilic methanotroph of the family Methylothermaceae isolated from a deep-sea hydrothermal field.</title>
        <authorList>
            <person name="Hirayama H."/>
            <person name="Takaki Y."/>
            <person name="Abe M."/>
            <person name="Miyazaki M."/>
            <person name="Uematsu K."/>
            <person name="Matsui Y."/>
            <person name="Takai K."/>
        </authorList>
    </citation>
    <scope>NUCLEOTIDE SEQUENCE [LARGE SCALE GENOMIC DNA]</scope>
    <source>
        <strain evidence="2">IT-9</strain>
    </source>
</reference>
<accession>A0AAU9C317</accession>
<evidence type="ECO:0000313" key="2">
    <source>
        <dbReference type="Proteomes" id="UP001321825"/>
    </source>
</evidence>
<dbReference type="AlphaFoldDB" id="A0AAU9C317"/>
<dbReference type="PROSITE" id="PS51257">
    <property type="entry name" value="PROKAR_LIPOPROTEIN"/>
    <property type="match status" value="1"/>
</dbReference>
<evidence type="ECO:0000313" key="1">
    <source>
        <dbReference type="EMBL" id="BCX82817.1"/>
    </source>
</evidence>
<protein>
    <recommendedName>
        <fullName evidence="3">Lipoprotein</fullName>
    </recommendedName>
</protein>
<name>A0AAU9C317_9GAMM</name>
<dbReference type="KEGG" id="mcau:MIT9_P2405"/>
<dbReference type="EMBL" id="AP024714">
    <property type="protein sequence ID" value="BCX82817.1"/>
    <property type="molecule type" value="Genomic_DNA"/>
</dbReference>
<organism evidence="1 2">
    <name type="scientific">Methylomarinovum caldicuralii</name>
    <dbReference type="NCBI Taxonomy" id="438856"/>
    <lineage>
        <taxon>Bacteria</taxon>
        <taxon>Pseudomonadati</taxon>
        <taxon>Pseudomonadota</taxon>
        <taxon>Gammaproteobacteria</taxon>
        <taxon>Methylococcales</taxon>
        <taxon>Methylothermaceae</taxon>
        <taxon>Methylomarinovum</taxon>
    </lineage>
</organism>
<proteinExistence type="predicted"/>
<gene>
    <name evidence="1" type="ORF">MIT9_P2405</name>
</gene>
<dbReference type="Proteomes" id="UP001321825">
    <property type="component" value="Chromosome"/>
</dbReference>
<keyword evidence="2" id="KW-1185">Reference proteome</keyword>
<evidence type="ECO:0008006" key="3">
    <source>
        <dbReference type="Google" id="ProtNLM"/>
    </source>
</evidence>
<sequence>MKKILIPFLTALLLVGCASEERNRFEQQLAARLATDPDLKDYNLDPNEVAECVTSEIAKTLPGFRGTAARKPYWEAYAAFESARTSDEALAAIKKYADVFGSEQKASAAAMEITQYIMFCMGKLIETAHPAEEPKS</sequence>